<keyword evidence="1 2" id="KW-0732">Signal</keyword>
<dbReference type="InterPro" id="IPR028994">
    <property type="entry name" value="Integrin_alpha_N"/>
</dbReference>
<name>A0ABM9HFM6_9BACT</name>
<dbReference type="Gene3D" id="2.30.30.100">
    <property type="match status" value="1"/>
</dbReference>
<feature type="chain" id="PRO_5045982068" description="VCBS repeat-containing protein" evidence="2">
    <location>
        <begin position="26"/>
        <end position="393"/>
    </location>
</feature>
<evidence type="ECO:0000256" key="1">
    <source>
        <dbReference type="ARBA" id="ARBA00022729"/>
    </source>
</evidence>
<reference evidence="3 4" key="1">
    <citation type="submission" date="2022-09" db="EMBL/GenBank/DDBJ databases">
        <authorList>
            <person name="Kop L."/>
        </authorList>
    </citation>
    <scope>NUCLEOTIDE SEQUENCE [LARGE SCALE GENOMIC DNA]</scope>
    <source>
        <strain evidence="3 4">347</strain>
    </source>
</reference>
<evidence type="ECO:0000256" key="2">
    <source>
        <dbReference type="SAM" id="SignalP"/>
    </source>
</evidence>
<dbReference type="SUPFAM" id="SSF69318">
    <property type="entry name" value="Integrin alpha N-terminal domain"/>
    <property type="match status" value="1"/>
</dbReference>
<gene>
    <name evidence="3" type="ORF">NSPWAT_2106</name>
</gene>
<dbReference type="Gene3D" id="2.130.10.130">
    <property type="entry name" value="Integrin alpha, N-terminal"/>
    <property type="match status" value="2"/>
</dbReference>
<evidence type="ECO:0000313" key="4">
    <source>
        <dbReference type="Proteomes" id="UP001157733"/>
    </source>
</evidence>
<organism evidence="3 4">
    <name type="scientific">Nitrospina watsonii</name>
    <dbReference type="NCBI Taxonomy" id="1323948"/>
    <lineage>
        <taxon>Bacteria</taxon>
        <taxon>Pseudomonadati</taxon>
        <taxon>Nitrospinota/Tectimicrobiota group</taxon>
        <taxon>Nitrospinota</taxon>
        <taxon>Nitrospinia</taxon>
        <taxon>Nitrospinales</taxon>
        <taxon>Nitrospinaceae</taxon>
        <taxon>Nitrospina</taxon>
    </lineage>
</organism>
<accession>A0ABM9HFM6</accession>
<proteinExistence type="predicted"/>
<dbReference type="Pfam" id="PF13517">
    <property type="entry name" value="FG-GAP_3"/>
    <property type="match status" value="3"/>
</dbReference>
<dbReference type="InterPro" id="IPR013517">
    <property type="entry name" value="FG-GAP"/>
</dbReference>
<evidence type="ECO:0008006" key="5">
    <source>
        <dbReference type="Google" id="ProtNLM"/>
    </source>
</evidence>
<dbReference type="PANTHER" id="PTHR46580">
    <property type="entry name" value="SENSOR KINASE-RELATED"/>
    <property type="match status" value="1"/>
</dbReference>
<keyword evidence="4" id="KW-1185">Reference proteome</keyword>
<sequence>MKRFVLYSIALVLIPLLAGCPQSNSEPRKRMPPLFMIHAVYDTGKEPSYLVTDDFDADGHLDLVVLNSGEHNLSYLKGKGDGTFQDGIVIKTGADPIATAVADFNNDKLKDLAILNYQDGTLHILLNSGGGSFRNTGHVIKPGRIPINITSDDFNADGLPDLMVSLRFHKVVYLQGKGNGVFEEPVEIAVRGQPTGVISGDYNEDGFRDLAVALAGSGNVGVQILWGKGDGTFDRGKHFRGGGQPLTIANIDANNDGHTDLVTSSNSLHALTVIMNDGDKAFHTLQDFAAGEFPKFIVTADFSGDGNTDLAVSNATNDTISVTLGRGDGTFTYPPVVHYVDQYPQGMAVGDFNEDGYLDLAVSCRDQNLVTIMIKQGHTPQPMAEPPVQKTSG</sequence>
<dbReference type="EMBL" id="OX336137">
    <property type="protein sequence ID" value="CAI2718962.1"/>
    <property type="molecule type" value="Genomic_DNA"/>
</dbReference>
<protein>
    <recommendedName>
        <fullName evidence="5">VCBS repeat-containing protein</fullName>
    </recommendedName>
</protein>
<evidence type="ECO:0000313" key="3">
    <source>
        <dbReference type="EMBL" id="CAI2718962.1"/>
    </source>
</evidence>
<feature type="signal peptide" evidence="2">
    <location>
        <begin position="1"/>
        <end position="25"/>
    </location>
</feature>
<dbReference type="Proteomes" id="UP001157733">
    <property type="component" value="Chromosome"/>
</dbReference>